<dbReference type="Pfam" id="PF00903">
    <property type="entry name" value="Glyoxalase"/>
    <property type="match status" value="1"/>
</dbReference>
<evidence type="ECO:0000256" key="1">
    <source>
        <dbReference type="ARBA" id="ARBA00022723"/>
    </source>
</evidence>
<keyword evidence="1" id="KW-0479">Metal-binding</keyword>
<feature type="domain" description="VOC" evidence="2">
    <location>
        <begin position="4"/>
        <end position="142"/>
    </location>
</feature>
<dbReference type="InterPro" id="IPR051785">
    <property type="entry name" value="MMCE/EMCE_epimerase"/>
</dbReference>
<evidence type="ECO:0000259" key="2">
    <source>
        <dbReference type="PROSITE" id="PS51819"/>
    </source>
</evidence>
<dbReference type="PROSITE" id="PS51819">
    <property type="entry name" value="VOC"/>
    <property type="match status" value="1"/>
</dbReference>
<reference evidence="4" key="1">
    <citation type="submission" date="2017-06" db="EMBL/GenBank/DDBJ databases">
        <authorList>
            <person name="Varghese N."/>
            <person name="Submissions S."/>
        </authorList>
    </citation>
    <scope>NUCLEOTIDE SEQUENCE [LARGE SCALE GENOMIC DNA]</scope>
    <source>
        <strain evidence="4">LNB2</strain>
    </source>
</reference>
<organism evidence="3 4">
    <name type="scientific">Edaphosphingomonas laterariae</name>
    <dbReference type="NCBI Taxonomy" id="861865"/>
    <lineage>
        <taxon>Bacteria</taxon>
        <taxon>Pseudomonadati</taxon>
        <taxon>Pseudomonadota</taxon>
        <taxon>Alphaproteobacteria</taxon>
        <taxon>Sphingomonadales</taxon>
        <taxon>Rhizorhabdaceae</taxon>
        <taxon>Edaphosphingomonas</taxon>
    </lineage>
</organism>
<dbReference type="Gene3D" id="3.10.180.10">
    <property type="entry name" value="2,3-Dihydroxybiphenyl 1,2-Dioxygenase, domain 1"/>
    <property type="match status" value="1"/>
</dbReference>
<evidence type="ECO:0000313" key="3">
    <source>
        <dbReference type="EMBL" id="SNS09110.1"/>
    </source>
</evidence>
<dbReference type="InterPro" id="IPR004360">
    <property type="entry name" value="Glyas_Fos-R_dOase_dom"/>
</dbReference>
<evidence type="ECO:0000313" key="4">
    <source>
        <dbReference type="Proteomes" id="UP000198281"/>
    </source>
</evidence>
<accession>A0A239BMB7</accession>
<dbReference type="GO" id="GO:0046491">
    <property type="term" value="P:L-methylmalonyl-CoA metabolic process"/>
    <property type="evidence" value="ECO:0007669"/>
    <property type="project" value="TreeGrafter"/>
</dbReference>
<dbReference type="GO" id="GO:0046872">
    <property type="term" value="F:metal ion binding"/>
    <property type="evidence" value="ECO:0007669"/>
    <property type="project" value="UniProtKB-KW"/>
</dbReference>
<proteinExistence type="predicted"/>
<dbReference type="RefSeq" id="WP_089217799.1">
    <property type="nucleotide sequence ID" value="NZ_FZOS01000001.1"/>
</dbReference>
<name>A0A239BMB7_9SPHN</name>
<dbReference type="PANTHER" id="PTHR43048:SF3">
    <property type="entry name" value="METHYLMALONYL-COA EPIMERASE, MITOCHONDRIAL"/>
    <property type="match status" value="1"/>
</dbReference>
<dbReference type="SUPFAM" id="SSF54593">
    <property type="entry name" value="Glyoxalase/Bleomycin resistance protein/Dihydroxybiphenyl dioxygenase"/>
    <property type="match status" value="1"/>
</dbReference>
<dbReference type="GO" id="GO:0004493">
    <property type="term" value="F:methylmalonyl-CoA epimerase activity"/>
    <property type="evidence" value="ECO:0007669"/>
    <property type="project" value="TreeGrafter"/>
</dbReference>
<dbReference type="InterPro" id="IPR037523">
    <property type="entry name" value="VOC_core"/>
</dbReference>
<keyword evidence="3" id="KW-0456">Lyase</keyword>
<dbReference type="AlphaFoldDB" id="A0A239BMB7"/>
<gene>
    <name evidence="3" type="ORF">SAMN06295912_101284</name>
</gene>
<protein>
    <submittedName>
        <fullName evidence="3">Lactoylglutathione lyase</fullName>
    </submittedName>
</protein>
<dbReference type="PANTHER" id="PTHR43048">
    <property type="entry name" value="METHYLMALONYL-COA EPIMERASE"/>
    <property type="match status" value="1"/>
</dbReference>
<dbReference type="Proteomes" id="UP000198281">
    <property type="component" value="Unassembled WGS sequence"/>
</dbReference>
<keyword evidence="4" id="KW-1185">Reference proteome</keyword>
<dbReference type="InterPro" id="IPR029068">
    <property type="entry name" value="Glyas_Bleomycin-R_OHBP_Dase"/>
</dbReference>
<dbReference type="OrthoDB" id="9795618at2"/>
<sequence>MIRGIHHVAINVADFERMADFYRRAFGFEEMPGAFAWADNPDYDRVLGVPGSKGRVAMFRAGASFLELFEYAAPPARDMPPLRPNDRGYTHFCVIVEDMDREFERLKAEGMTFVADRPGHEDGMRGIYGADPEGNVIELLELPAGHPWVLDGAGPPTRA</sequence>
<dbReference type="EMBL" id="FZOS01000001">
    <property type="protein sequence ID" value="SNS09110.1"/>
    <property type="molecule type" value="Genomic_DNA"/>
</dbReference>
<dbReference type="GO" id="GO:0016829">
    <property type="term" value="F:lyase activity"/>
    <property type="evidence" value="ECO:0007669"/>
    <property type="project" value="UniProtKB-KW"/>
</dbReference>